<evidence type="ECO:0000256" key="1">
    <source>
        <dbReference type="ARBA" id="ARBA00004141"/>
    </source>
</evidence>
<proteinExistence type="inferred from homology"/>
<dbReference type="InterPro" id="IPR036291">
    <property type="entry name" value="NAD(P)-bd_dom_sf"/>
</dbReference>
<evidence type="ECO:0000256" key="8">
    <source>
        <dbReference type="ARBA" id="ARBA00023136"/>
    </source>
</evidence>
<evidence type="ECO:0000313" key="14">
    <source>
        <dbReference type="Proteomes" id="UP000800092"/>
    </source>
</evidence>
<dbReference type="EMBL" id="ML991776">
    <property type="protein sequence ID" value="KAF2238231.1"/>
    <property type="molecule type" value="Genomic_DNA"/>
</dbReference>
<protein>
    <recommendedName>
        <fullName evidence="10">Short-chain dehydrogenase/reductase 3</fullName>
    </recommendedName>
    <alternativeName>
        <fullName evidence="11">Retinal short-chain dehydrogenase/reductase 1</fullName>
    </alternativeName>
</protein>
<sequence length="352" mass="38711">MSATVRYIRKRAFSPVVTGSLLYILTRGPESLRRPLVNILSSPANVERAKSVLKWLFALGLLGRLNSWLNSWAENGWQLYGDKKRWNWNKEIAVITGGSNGIGAGVVKGLAAKGIKCVVLDVEDLPKNMQNYANINFYKCDITSPSAVSEVASEIRSKIGNPTILVNNAGIGTSHTILLTEPEYLERLFSINVFAHYNTLQAFLPSMISANKGHVVTVASLSSFVPPVGLVHYASTKAAVMSLHEGLTSELRHLYNAPNVKTSIVHPTYARTRLLEGFEKEVKENKGVVIDPKLISDAIVRQILSGRGARVVVPQGMSLAKAIRGMPSWMQERLRDSLAPHTQSAKDMLLKR</sequence>
<evidence type="ECO:0000256" key="11">
    <source>
        <dbReference type="ARBA" id="ARBA00082544"/>
    </source>
</evidence>
<evidence type="ECO:0000256" key="3">
    <source>
        <dbReference type="ARBA" id="ARBA00022692"/>
    </source>
</evidence>
<accession>A0A6A6HJU0</accession>
<comment type="similarity">
    <text evidence="2 12">Belongs to the short-chain dehydrogenases/reductases (SDR) family.</text>
</comment>
<dbReference type="PRINTS" id="PR00081">
    <property type="entry name" value="GDHRDH"/>
</dbReference>
<comment type="subcellular location">
    <subcellularLocation>
        <location evidence="1">Membrane</location>
        <topology evidence="1">Multi-pass membrane protein</topology>
    </subcellularLocation>
</comment>
<keyword evidence="4" id="KW-0521">NADP</keyword>
<dbReference type="GO" id="GO:0016020">
    <property type="term" value="C:membrane"/>
    <property type="evidence" value="ECO:0007669"/>
    <property type="project" value="UniProtKB-SubCell"/>
</dbReference>
<keyword evidence="5" id="KW-1133">Transmembrane helix</keyword>
<keyword evidence="6" id="KW-0560">Oxidoreductase</keyword>
<gene>
    <name evidence="13" type="ORF">EV356DRAFT_301400</name>
</gene>
<keyword evidence="8" id="KW-0472">Membrane</keyword>
<dbReference type="FunFam" id="3.40.50.720:FF:000131">
    <property type="entry name" value="Short-chain dehydrogenase/reductase 3"/>
    <property type="match status" value="1"/>
</dbReference>
<dbReference type="Proteomes" id="UP000800092">
    <property type="component" value="Unassembled WGS sequence"/>
</dbReference>
<dbReference type="Gene3D" id="3.40.50.720">
    <property type="entry name" value="NAD(P)-binding Rossmann-like Domain"/>
    <property type="match status" value="1"/>
</dbReference>
<evidence type="ECO:0000256" key="2">
    <source>
        <dbReference type="ARBA" id="ARBA00006484"/>
    </source>
</evidence>
<evidence type="ECO:0000256" key="12">
    <source>
        <dbReference type="RuleBase" id="RU000363"/>
    </source>
</evidence>
<evidence type="ECO:0000256" key="10">
    <source>
        <dbReference type="ARBA" id="ARBA00068717"/>
    </source>
</evidence>
<keyword evidence="7" id="KW-0443">Lipid metabolism</keyword>
<dbReference type="InterPro" id="IPR002347">
    <property type="entry name" value="SDR_fam"/>
</dbReference>
<dbReference type="PANTHER" id="PTHR24322">
    <property type="entry name" value="PKSB"/>
    <property type="match status" value="1"/>
</dbReference>
<evidence type="ECO:0000256" key="4">
    <source>
        <dbReference type="ARBA" id="ARBA00022857"/>
    </source>
</evidence>
<dbReference type="OrthoDB" id="10253736at2759"/>
<dbReference type="PANTHER" id="PTHR24322:SF736">
    <property type="entry name" value="RETINOL DEHYDROGENASE 10"/>
    <property type="match status" value="1"/>
</dbReference>
<keyword evidence="3" id="KW-0812">Transmembrane</keyword>
<evidence type="ECO:0000256" key="9">
    <source>
        <dbReference type="ARBA" id="ARBA00059620"/>
    </source>
</evidence>
<comment type="function">
    <text evidence="9">Catalyzes the reduction of all-trans-retinal to all-trans-retinol in the presence of NADPH.</text>
</comment>
<reference evidence="13" key="1">
    <citation type="journal article" date="2020" name="Stud. Mycol.">
        <title>101 Dothideomycetes genomes: a test case for predicting lifestyles and emergence of pathogens.</title>
        <authorList>
            <person name="Haridas S."/>
            <person name="Albert R."/>
            <person name="Binder M."/>
            <person name="Bloem J."/>
            <person name="Labutti K."/>
            <person name="Salamov A."/>
            <person name="Andreopoulos B."/>
            <person name="Baker S."/>
            <person name="Barry K."/>
            <person name="Bills G."/>
            <person name="Bluhm B."/>
            <person name="Cannon C."/>
            <person name="Castanera R."/>
            <person name="Culley D."/>
            <person name="Daum C."/>
            <person name="Ezra D."/>
            <person name="Gonzalez J."/>
            <person name="Henrissat B."/>
            <person name="Kuo A."/>
            <person name="Liang C."/>
            <person name="Lipzen A."/>
            <person name="Lutzoni F."/>
            <person name="Magnuson J."/>
            <person name="Mondo S."/>
            <person name="Nolan M."/>
            <person name="Ohm R."/>
            <person name="Pangilinan J."/>
            <person name="Park H.-J."/>
            <person name="Ramirez L."/>
            <person name="Alfaro M."/>
            <person name="Sun H."/>
            <person name="Tritt A."/>
            <person name="Yoshinaga Y."/>
            <person name="Zwiers L.-H."/>
            <person name="Turgeon B."/>
            <person name="Goodwin S."/>
            <person name="Spatafora J."/>
            <person name="Crous P."/>
            <person name="Grigoriev I."/>
        </authorList>
    </citation>
    <scope>NUCLEOTIDE SEQUENCE</scope>
    <source>
        <strain evidence="13">Tuck. ex Michener</strain>
    </source>
</reference>
<evidence type="ECO:0000256" key="7">
    <source>
        <dbReference type="ARBA" id="ARBA00023098"/>
    </source>
</evidence>
<dbReference type="AlphaFoldDB" id="A0A6A6HJU0"/>
<evidence type="ECO:0000313" key="13">
    <source>
        <dbReference type="EMBL" id="KAF2238231.1"/>
    </source>
</evidence>
<dbReference type="GO" id="GO:0052650">
    <property type="term" value="F:all-trans-retinol dehydrogenase (NADP+) activity"/>
    <property type="evidence" value="ECO:0007669"/>
    <property type="project" value="UniProtKB-ARBA"/>
</dbReference>
<dbReference type="Pfam" id="PF00106">
    <property type="entry name" value="adh_short"/>
    <property type="match status" value="1"/>
</dbReference>
<dbReference type="SUPFAM" id="SSF51735">
    <property type="entry name" value="NAD(P)-binding Rossmann-fold domains"/>
    <property type="match status" value="1"/>
</dbReference>
<organism evidence="13 14">
    <name type="scientific">Viridothelium virens</name>
    <name type="common">Speckled blister lichen</name>
    <name type="synonym">Trypethelium virens</name>
    <dbReference type="NCBI Taxonomy" id="1048519"/>
    <lineage>
        <taxon>Eukaryota</taxon>
        <taxon>Fungi</taxon>
        <taxon>Dikarya</taxon>
        <taxon>Ascomycota</taxon>
        <taxon>Pezizomycotina</taxon>
        <taxon>Dothideomycetes</taxon>
        <taxon>Dothideomycetes incertae sedis</taxon>
        <taxon>Trypetheliales</taxon>
        <taxon>Trypetheliaceae</taxon>
        <taxon>Viridothelium</taxon>
    </lineage>
</organism>
<keyword evidence="14" id="KW-1185">Reference proteome</keyword>
<dbReference type="PRINTS" id="PR00080">
    <property type="entry name" value="SDRFAMILY"/>
</dbReference>
<evidence type="ECO:0000256" key="6">
    <source>
        <dbReference type="ARBA" id="ARBA00023002"/>
    </source>
</evidence>
<name>A0A6A6HJU0_VIRVR</name>
<evidence type="ECO:0000256" key="5">
    <source>
        <dbReference type="ARBA" id="ARBA00022989"/>
    </source>
</evidence>